<dbReference type="InterPro" id="IPR021708">
    <property type="entry name" value="DUF3291"/>
</dbReference>
<dbReference type="AlphaFoldDB" id="A0A7W6BAJ5"/>
<sequence length="192" mass="21497">MQPARLAFYNFGLHVASAESEEVKGFVLREPANFEAAARACGFIGRSGYVVYPGARSWGIQVFPRYIKGSGFESAPSSLSLWADIESLMAFTYNGVHAEALKNARNWNVKQTWPPLVLWWVSAHHRPEWQDGVERLEYLADHGSSPYAFTFKQPYGPDGTETAIDRDRVKELAARNAEAQKDLLAYVQALKA</sequence>
<feature type="domain" description="DUF3291" evidence="1">
    <location>
        <begin position="6"/>
        <end position="153"/>
    </location>
</feature>
<evidence type="ECO:0000313" key="5">
    <source>
        <dbReference type="Proteomes" id="UP000545490"/>
    </source>
</evidence>
<name>A0A7W6BAJ5_9HYPH</name>
<protein>
    <submittedName>
        <fullName evidence="3">DUF3291 domain-containing protein</fullName>
    </submittedName>
</protein>
<keyword evidence="4" id="KW-1185">Reference proteome</keyword>
<reference evidence="3 4" key="1">
    <citation type="submission" date="2018-11" db="EMBL/GenBank/DDBJ databases">
        <authorList>
            <person name="Huo Y."/>
        </authorList>
    </citation>
    <scope>NUCLEOTIDE SEQUENCE [LARGE SCALE GENOMIC DNA]</scope>
    <source>
        <strain evidence="3 4">CCBAU 33202</strain>
    </source>
</reference>
<dbReference type="RefSeq" id="WP_126827938.1">
    <property type="nucleotide sequence ID" value="NZ_JACIDG010000007.1"/>
</dbReference>
<dbReference type="EMBL" id="RJJU01000009">
    <property type="protein sequence ID" value="RUM11642.1"/>
    <property type="molecule type" value="Genomic_DNA"/>
</dbReference>
<evidence type="ECO:0000313" key="4">
    <source>
        <dbReference type="Proteomes" id="UP000272004"/>
    </source>
</evidence>
<gene>
    <name evidence="3" type="ORF">EFB14_18920</name>
    <name evidence="2" type="ORF">GGQ65_002925</name>
</gene>
<evidence type="ECO:0000259" key="1">
    <source>
        <dbReference type="Pfam" id="PF11695"/>
    </source>
</evidence>
<accession>A0A7W6BAJ5</accession>
<dbReference type="Proteomes" id="UP000545490">
    <property type="component" value="Unassembled WGS sequence"/>
</dbReference>
<comment type="caution">
    <text evidence="2">The sequence shown here is derived from an EMBL/GenBank/DDBJ whole genome shotgun (WGS) entry which is preliminary data.</text>
</comment>
<evidence type="ECO:0000313" key="3">
    <source>
        <dbReference type="EMBL" id="RUM11642.1"/>
    </source>
</evidence>
<reference evidence="2 5" key="2">
    <citation type="submission" date="2020-08" db="EMBL/GenBank/DDBJ databases">
        <title>Genomic Encyclopedia of Type Strains, Phase IV (KMG-IV): sequencing the most valuable type-strain genomes for metagenomic binning, comparative biology and taxonomic classification.</title>
        <authorList>
            <person name="Goeker M."/>
        </authorList>
    </citation>
    <scope>NUCLEOTIDE SEQUENCE [LARGE SCALE GENOMIC DNA]</scope>
    <source>
        <strain evidence="2 5">DSM 19331</strain>
    </source>
</reference>
<dbReference type="Pfam" id="PF11695">
    <property type="entry name" value="DUF3291"/>
    <property type="match status" value="1"/>
</dbReference>
<dbReference type="EMBL" id="JACIDG010000007">
    <property type="protein sequence ID" value="MBB3915629.1"/>
    <property type="molecule type" value="Genomic_DNA"/>
</dbReference>
<organism evidence="2 5">
    <name type="scientific">Rhizobium fabae</name>
    <dbReference type="NCBI Taxonomy" id="573179"/>
    <lineage>
        <taxon>Bacteria</taxon>
        <taxon>Pseudomonadati</taxon>
        <taxon>Pseudomonadota</taxon>
        <taxon>Alphaproteobacteria</taxon>
        <taxon>Hyphomicrobiales</taxon>
        <taxon>Rhizobiaceae</taxon>
        <taxon>Rhizobium/Agrobacterium group</taxon>
        <taxon>Rhizobium</taxon>
    </lineage>
</organism>
<evidence type="ECO:0000313" key="2">
    <source>
        <dbReference type="EMBL" id="MBB3915629.1"/>
    </source>
</evidence>
<proteinExistence type="predicted"/>
<dbReference type="Proteomes" id="UP000272004">
    <property type="component" value="Unassembled WGS sequence"/>
</dbReference>